<dbReference type="FunFam" id="3.40.50.620:FF:000090">
    <property type="entry name" value="asparagine synthetase [glutamine-hydrolyzing]"/>
    <property type="match status" value="1"/>
</dbReference>
<evidence type="ECO:0000256" key="15">
    <source>
        <dbReference type="PIRSR" id="PIRSR001589-3"/>
    </source>
</evidence>
<keyword evidence="4" id="KW-0436">Ligase</keyword>
<evidence type="ECO:0000256" key="9">
    <source>
        <dbReference type="ARBA" id="ARBA00022962"/>
    </source>
</evidence>
<evidence type="ECO:0000256" key="3">
    <source>
        <dbReference type="ARBA" id="ARBA00021389"/>
    </source>
</evidence>
<dbReference type="Pfam" id="PF00733">
    <property type="entry name" value="Asn_synthase"/>
    <property type="match status" value="2"/>
</dbReference>
<dbReference type="AlphaFoldDB" id="A0A7I8VL37"/>
<dbReference type="CDD" id="cd01991">
    <property type="entry name" value="Asn_synthase_B_C"/>
    <property type="match status" value="1"/>
</dbReference>
<keyword evidence="8 13" id="KW-0061">Asparagine biosynthesis</keyword>
<evidence type="ECO:0000259" key="16">
    <source>
        <dbReference type="PROSITE" id="PS51278"/>
    </source>
</evidence>
<dbReference type="EC" id="6.3.5.4" evidence="2"/>
<dbReference type="SUPFAM" id="SSF56235">
    <property type="entry name" value="N-terminal nucleophile aminohydrolases (Ntn hydrolases)"/>
    <property type="match status" value="1"/>
</dbReference>
<sequence length="552" mass="62595">MCGIWAIFGSDKDVSVQCKSCLAIAHRGPDSFRIENVNHFPNCCFGFHRLAIVDDMLGMQPMRIHSLPHLWLCYNGEIYNFKTVEKQFDFKYETQCDGEAILHLYEHGGAKFMAQNLDGVFAFMLLDTKNQKVFVGRDTYGIRPAFRMITKDGFLAVCSEAKGLMDIVHECPYAKVEPFPPGHVESYDLADNGKVSLTSSERFHSIGHPPKYLTPAPPTEGKDVYENIRNLFETAVRKRMIGQRRIGCLLSGGLDSSLVAALVCKYVKEEERGYPVQTFSIGLEGSPDIVAARKVAQHIGSEHHEFTFKTEDFLNAVRPTIQALETYDITTIRASVPMYLLSQRISKETDSIVIFSGEGADELAQGYIYFHKAPSPAEADEESRRLLNDLYFFDVLRTDRTTAAHGLEVRVPFLDHQFDAYFLSIDPKLRQPANGVEKSLVRKAFENTGLLPNEILWRPKEAFSDGVSSTEKSWFKILQEDVETKVTDDDLAAASKVFVHNPPKTKEAYFYRTIFEEFYPSQGEWLPYYWMPKWIDGASDPSARTLGHYKTA</sequence>
<feature type="binding site" evidence="14">
    <location>
        <position position="281"/>
    </location>
    <ligand>
        <name>ATP</name>
        <dbReference type="ChEBI" id="CHEBI:30616"/>
    </ligand>
</feature>
<evidence type="ECO:0000256" key="4">
    <source>
        <dbReference type="ARBA" id="ARBA00022598"/>
    </source>
</evidence>
<evidence type="ECO:0000256" key="1">
    <source>
        <dbReference type="ARBA" id="ARBA00005187"/>
    </source>
</evidence>
<keyword evidence="9 13" id="KW-0315">Glutamine amidotransferase</keyword>
<dbReference type="PANTHER" id="PTHR11772">
    <property type="entry name" value="ASPARAGINE SYNTHETASE"/>
    <property type="match status" value="1"/>
</dbReference>
<dbReference type="UniPathway" id="UPA00134">
    <property type="reaction ID" value="UER00195"/>
</dbReference>
<keyword evidence="7 12" id="KW-0067">ATP-binding</keyword>
<dbReference type="Gene3D" id="3.60.20.10">
    <property type="entry name" value="Glutamine Phosphoribosylpyrophosphate, subunit 1, domain 1"/>
    <property type="match status" value="1"/>
</dbReference>
<dbReference type="SUPFAM" id="SSF52402">
    <property type="entry name" value="Adenine nucleotide alpha hydrolases-like"/>
    <property type="match status" value="1"/>
</dbReference>
<dbReference type="PIRSF" id="PIRSF001589">
    <property type="entry name" value="Asn_synthetase_glu-h"/>
    <property type="match status" value="1"/>
</dbReference>
<keyword evidence="18" id="KW-1185">Reference proteome</keyword>
<dbReference type="InterPro" id="IPR050795">
    <property type="entry name" value="Asn_Synthetase"/>
</dbReference>
<dbReference type="FunFam" id="3.60.20.10:FF:000039">
    <property type="entry name" value="Asparagine synthetase [glutamine-hydrolyzing]"/>
    <property type="match status" value="1"/>
</dbReference>
<feature type="binding site" evidence="14">
    <location>
        <position position="97"/>
    </location>
    <ligand>
        <name>L-glutamine</name>
        <dbReference type="ChEBI" id="CHEBI:58359"/>
    </ligand>
</feature>
<dbReference type="GO" id="GO:0005829">
    <property type="term" value="C:cytosol"/>
    <property type="evidence" value="ECO:0007669"/>
    <property type="project" value="TreeGrafter"/>
</dbReference>
<evidence type="ECO:0000256" key="14">
    <source>
        <dbReference type="PIRSR" id="PIRSR001589-2"/>
    </source>
</evidence>
<dbReference type="GO" id="GO:0005524">
    <property type="term" value="F:ATP binding"/>
    <property type="evidence" value="ECO:0007669"/>
    <property type="project" value="UniProtKB-KW"/>
</dbReference>
<comment type="catalytic activity">
    <reaction evidence="11">
        <text>L-aspartate + L-glutamine + ATP + H2O = L-asparagine + L-glutamate + AMP + diphosphate + H(+)</text>
        <dbReference type="Rhea" id="RHEA:12228"/>
        <dbReference type="ChEBI" id="CHEBI:15377"/>
        <dbReference type="ChEBI" id="CHEBI:15378"/>
        <dbReference type="ChEBI" id="CHEBI:29985"/>
        <dbReference type="ChEBI" id="CHEBI:29991"/>
        <dbReference type="ChEBI" id="CHEBI:30616"/>
        <dbReference type="ChEBI" id="CHEBI:33019"/>
        <dbReference type="ChEBI" id="CHEBI:58048"/>
        <dbReference type="ChEBI" id="CHEBI:58359"/>
        <dbReference type="ChEBI" id="CHEBI:456215"/>
        <dbReference type="EC" id="6.3.5.4"/>
    </reaction>
</comment>
<feature type="binding site" evidence="14">
    <location>
        <position position="249"/>
    </location>
    <ligand>
        <name>ATP</name>
        <dbReference type="ChEBI" id="CHEBI:30616"/>
    </ligand>
</feature>
<dbReference type="PANTHER" id="PTHR11772:SF23">
    <property type="entry name" value="ASPARAGINE SYNTHETASE [GLUTAMINE-HYDROLYZING]"/>
    <property type="match status" value="1"/>
</dbReference>
<dbReference type="PROSITE" id="PS51278">
    <property type="entry name" value="GATASE_TYPE_2"/>
    <property type="match status" value="1"/>
</dbReference>
<evidence type="ECO:0000256" key="11">
    <source>
        <dbReference type="ARBA" id="ARBA00048741"/>
    </source>
</evidence>
<dbReference type="InterPro" id="IPR001962">
    <property type="entry name" value="Asn_synthase"/>
</dbReference>
<feature type="site" description="Important for beta-aspartyl-AMP intermediate formation" evidence="15">
    <location>
        <position position="358"/>
    </location>
</feature>
<accession>A0A7I8VL37</accession>
<dbReference type="InterPro" id="IPR006426">
    <property type="entry name" value="Asn_synth_AEB"/>
</dbReference>
<keyword evidence="6 12" id="KW-0547">Nucleotide-binding</keyword>
<dbReference type="OrthoDB" id="409189at2759"/>
<evidence type="ECO:0000256" key="5">
    <source>
        <dbReference type="ARBA" id="ARBA00022605"/>
    </source>
</evidence>
<evidence type="ECO:0000256" key="7">
    <source>
        <dbReference type="ARBA" id="ARBA00022840"/>
    </source>
</evidence>
<reference evidence="17 18" key="1">
    <citation type="submission" date="2020-08" db="EMBL/GenBank/DDBJ databases">
        <authorList>
            <person name="Hejnol A."/>
        </authorList>
    </citation>
    <scope>NUCLEOTIDE SEQUENCE [LARGE SCALE GENOMIC DNA]</scope>
</reference>
<dbReference type="GO" id="GO:0070981">
    <property type="term" value="P:L-asparagine biosynthetic process"/>
    <property type="evidence" value="ECO:0007669"/>
    <property type="project" value="UniProtKB-UniPathway"/>
</dbReference>
<organism evidence="17 18">
    <name type="scientific">Dimorphilus gyrociliatus</name>
    <dbReference type="NCBI Taxonomy" id="2664684"/>
    <lineage>
        <taxon>Eukaryota</taxon>
        <taxon>Metazoa</taxon>
        <taxon>Spiralia</taxon>
        <taxon>Lophotrochozoa</taxon>
        <taxon>Annelida</taxon>
        <taxon>Polychaeta</taxon>
        <taxon>Polychaeta incertae sedis</taxon>
        <taxon>Dinophilidae</taxon>
        <taxon>Dimorphilus</taxon>
    </lineage>
</organism>
<evidence type="ECO:0000313" key="17">
    <source>
        <dbReference type="EMBL" id="CAD5117010.1"/>
    </source>
</evidence>
<gene>
    <name evidence="17" type="ORF">DGYR_LOCUS5584</name>
</gene>
<evidence type="ECO:0000256" key="13">
    <source>
        <dbReference type="PIRSR" id="PIRSR001589-1"/>
    </source>
</evidence>
<dbReference type="Gene3D" id="3.40.50.620">
    <property type="entry name" value="HUPs"/>
    <property type="match status" value="1"/>
</dbReference>
<name>A0A7I8VL37_9ANNE</name>
<comment type="pathway">
    <text evidence="1">Amino-acid biosynthesis; L-asparagine biosynthesis; L-asparagine from L-aspartate (L-Gln route): step 1/1.</text>
</comment>
<dbReference type="InterPro" id="IPR014729">
    <property type="entry name" value="Rossmann-like_a/b/a_fold"/>
</dbReference>
<dbReference type="CDD" id="cd00712">
    <property type="entry name" value="AsnB"/>
    <property type="match status" value="1"/>
</dbReference>
<protein>
    <recommendedName>
        <fullName evidence="3">Asparagine synthetase [glutamine-hydrolyzing]</fullName>
        <ecNumber evidence="2">6.3.5.4</ecNumber>
    </recommendedName>
    <alternativeName>
        <fullName evidence="10">Glutamine-dependent asparagine synthetase</fullName>
    </alternativeName>
</protein>
<evidence type="ECO:0000256" key="10">
    <source>
        <dbReference type="ARBA" id="ARBA00030234"/>
    </source>
</evidence>
<dbReference type="Proteomes" id="UP000549394">
    <property type="component" value="Unassembled WGS sequence"/>
</dbReference>
<evidence type="ECO:0000256" key="12">
    <source>
        <dbReference type="PIRNR" id="PIRNR001589"/>
    </source>
</evidence>
<proteinExistence type="predicted"/>
<evidence type="ECO:0000313" key="18">
    <source>
        <dbReference type="Proteomes" id="UP000549394"/>
    </source>
</evidence>
<dbReference type="NCBIfam" id="TIGR01536">
    <property type="entry name" value="asn_synth_AEB"/>
    <property type="match status" value="1"/>
</dbReference>
<evidence type="ECO:0000256" key="6">
    <source>
        <dbReference type="ARBA" id="ARBA00022741"/>
    </source>
</evidence>
<dbReference type="EMBL" id="CAJFCJ010000007">
    <property type="protein sequence ID" value="CAD5117010.1"/>
    <property type="molecule type" value="Genomic_DNA"/>
</dbReference>
<evidence type="ECO:0000256" key="2">
    <source>
        <dbReference type="ARBA" id="ARBA00012737"/>
    </source>
</evidence>
<dbReference type="InterPro" id="IPR029055">
    <property type="entry name" value="Ntn_hydrolases_N"/>
</dbReference>
<evidence type="ECO:0000256" key="8">
    <source>
        <dbReference type="ARBA" id="ARBA00022888"/>
    </source>
</evidence>
<feature type="domain" description="Glutamine amidotransferase type-2" evidence="16">
    <location>
        <begin position="2"/>
        <end position="190"/>
    </location>
</feature>
<dbReference type="Pfam" id="PF13537">
    <property type="entry name" value="GATase_7"/>
    <property type="match status" value="1"/>
</dbReference>
<dbReference type="InterPro" id="IPR033738">
    <property type="entry name" value="AsnB_N"/>
</dbReference>
<keyword evidence="5 13" id="KW-0028">Amino-acid biosynthesis</keyword>
<feature type="binding site" evidence="14">
    <location>
        <begin position="356"/>
        <end position="357"/>
    </location>
    <ligand>
        <name>ATP</name>
        <dbReference type="ChEBI" id="CHEBI:30616"/>
    </ligand>
</feature>
<dbReference type="InterPro" id="IPR017932">
    <property type="entry name" value="GATase_2_dom"/>
</dbReference>
<comment type="caution">
    <text evidence="17">The sequence shown here is derived from an EMBL/GenBank/DDBJ whole genome shotgun (WGS) entry which is preliminary data.</text>
</comment>
<feature type="active site" description="For GATase activity" evidence="13">
    <location>
        <position position="2"/>
    </location>
</feature>
<dbReference type="GO" id="GO:0004066">
    <property type="term" value="F:asparagine synthase (glutamine-hydrolyzing) activity"/>
    <property type="evidence" value="ECO:0007669"/>
    <property type="project" value="UniProtKB-EC"/>
</dbReference>